<dbReference type="KEGG" id="pseg:D3H65_23270"/>
<feature type="signal peptide" evidence="1">
    <location>
        <begin position="1"/>
        <end position="19"/>
    </location>
</feature>
<dbReference type="OrthoDB" id="951108at2"/>
<protein>
    <submittedName>
        <fullName evidence="3">T9SS C-terminal target domain-containing protein</fullName>
    </submittedName>
</protein>
<dbReference type="EMBL" id="CP032157">
    <property type="protein sequence ID" value="AXY76735.1"/>
    <property type="molecule type" value="Genomic_DNA"/>
</dbReference>
<gene>
    <name evidence="3" type="ORF">D3H65_23270</name>
</gene>
<dbReference type="NCBIfam" id="TIGR04183">
    <property type="entry name" value="Por_Secre_tail"/>
    <property type="match status" value="1"/>
</dbReference>
<reference evidence="3 4" key="1">
    <citation type="submission" date="2018-09" db="EMBL/GenBank/DDBJ databases">
        <title>Genome sequencing of strain 6GH32-13.</title>
        <authorList>
            <person name="Weon H.-Y."/>
            <person name="Heo J."/>
            <person name="Kwon S.-W."/>
        </authorList>
    </citation>
    <scope>NUCLEOTIDE SEQUENCE [LARGE SCALE GENOMIC DNA]</scope>
    <source>
        <strain evidence="3 4">5GH32-13</strain>
    </source>
</reference>
<sequence length="210" mass="23227">MQKGLLICLVSLWTHLCVAQDTSTGPPPVETAAAVPDSAIYLTDLVSAIRDNAKVILNWRMLNNNTTEFIAVERSSNGRDFETVAVLKQSNTGIWYEWIDDAPAKGRNLYRVRFAGKQGAVQYSKTITAIIAGDISFRFYPNPVDSVLIIRSESALDIQVVDANGKVRITQNKLQGLQTLNVASLEKGMYLLRISNLTTGIVTQERLLKN</sequence>
<dbReference type="Pfam" id="PF18962">
    <property type="entry name" value="Por_Secre_tail"/>
    <property type="match status" value="1"/>
</dbReference>
<proteinExistence type="predicted"/>
<dbReference type="AlphaFoldDB" id="A0A3B7MYD2"/>
<dbReference type="Proteomes" id="UP000263900">
    <property type="component" value="Chromosome"/>
</dbReference>
<name>A0A3B7MYD2_9BACT</name>
<feature type="chain" id="PRO_5017793653" evidence="1">
    <location>
        <begin position="20"/>
        <end position="210"/>
    </location>
</feature>
<keyword evidence="4" id="KW-1185">Reference proteome</keyword>
<organism evidence="3 4">
    <name type="scientific">Paraflavitalea soli</name>
    <dbReference type="NCBI Taxonomy" id="2315862"/>
    <lineage>
        <taxon>Bacteria</taxon>
        <taxon>Pseudomonadati</taxon>
        <taxon>Bacteroidota</taxon>
        <taxon>Chitinophagia</taxon>
        <taxon>Chitinophagales</taxon>
        <taxon>Chitinophagaceae</taxon>
        <taxon>Paraflavitalea</taxon>
    </lineage>
</organism>
<accession>A0A3B7MYD2</accession>
<evidence type="ECO:0000259" key="2">
    <source>
        <dbReference type="Pfam" id="PF18962"/>
    </source>
</evidence>
<dbReference type="InterPro" id="IPR026444">
    <property type="entry name" value="Secre_tail"/>
</dbReference>
<feature type="domain" description="Secretion system C-terminal sorting" evidence="2">
    <location>
        <begin position="140"/>
        <end position="199"/>
    </location>
</feature>
<keyword evidence="1" id="KW-0732">Signal</keyword>
<evidence type="ECO:0000313" key="4">
    <source>
        <dbReference type="Proteomes" id="UP000263900"/>
    </source>
</evidence>
<evidence type="ECO:0000256" key="1">
    <source>
        <dbReference type="SAM" id="SignalP"/>
    </source>
</evidence>
<evidence type="ECO:0000313" key="3">
    <source>
        <dbReference type="EMBL" id="AXY76735.1"/>
    </source>
</evidence>